<evidence type="ECO:0000256" key="4">
    <source>
        <dbReference type="ARBA" id="ARBA00022670"/>
    </source>
</evidence>
<dbReference type="STRING" id="27349.A0A0L6UET3"/>
<dbReference type="EMBL" id="LAVV01012051">
    <property type="protein sequence ID" value="KNZ47078.1"/>
    <property type="molecule type" value="Genomic_DNA"/>
</dbReference>
<dbReference type="Proteomes" id="UP000037035">
    <property type="component" value="Unassembled WGS sequence"/>
</dbReference>
<feature type="compositionally biased region" description="Polar residues" evidence="12">
    <location>
        <begin position="226"/>
        <end position="244"/>
    </location>
</feature>
<dbReference type="InterPro" id="IPR003323">
    <property type="entry name" value="OTU_dom"/>
</dbReference>
<dbReference type="Pfam" id="PF02338">
    <property type="entry name" value="OTU"/>
    <property type="match status" value="1"/>
</dbReference>
<keyword evidence="8 11" id="KW-0378">Hydrolase</keyword>
<keyword evidence="9 11" id="KW-0788">Thiol protease</keyword>
<dbReference type="PANTHER" id="PTHR13312:SF0">
    <property type="entry name" value="UBIQUITIN THIOESTERASE OTU1"/>
    <property type="match status" value="1"/>
</dbReference>
<evidence type="ECO:0000256" key="10">
    <source>
        <dbReference type="ARBA" id="ARBA00022833"/>
    </source>
</evidence>
<gene>
    <name evidence="15" type="ORF">VP01_66g10</name>
</gene>
<dbReference type="GO" id="GO:0005829">
    <property type="term" value="C:cytosol"/>
    <property type="evidence" value="ECO:0007669"/>
    <property type="project" value="TreeGrafter"/>
</dbReference>
<reference evidence="15 16" key="1">
    <citation type="submission" date="2015-08" db="EMBL/GenBank/DDBJ databases">
        <title>Next Generation Sequencing and Analysis of the Genome of Puccinia sorghi L Schw, the Causal Agent of Maize Common Rust.</title>
        <authorList>
            <person name="Rochi L."/>
            <person name="Burguener G."/>
            <person name="Darino M."/>
            <person name="Turjanski A."/>
            <person name="Kreff E."/>
            <person name="Dieguez M.J."/>
            <person name="Sacco F."/>
        </authorList>
    </citation>
    <scope>NUCLEOTIDE SEQUENCE [LARGE SCALE GENOMIC DNA]</scope>
    <source>
        <strain evidence="15 16">RO10H11247</strain>
    </source>
</reference>
<dbReference type="InterPro" id="IPR038765">
    <property type="entry name" value="Papain-like_cys_pep_sf"/>
</dbReference>
<organism evidence="15 16">
    <name type="scientific">Puccinia sorghi</name>
    <dbReference type="NCBI Taxonomy" id="27349"/>
    <lineage>
        <taxon>Eukaryota</taxon>
        <taxon>Fungi</taxon>
        <taxon>Dikarya</taxon>
        <taxon>Basidiomycota</taxon>
        <taxon>Pucciniomycotina</taxon>
        <taxon>Pucciniomycetes</taxon>
        <taxon>Pucciniales</taxon>
        <taxon>Pucciniaceae</taxon>
        <taxon>Puccinia</taxon>
    </lineage>
</organism>
<keyword evidence="7 11" id="KW-0833">Ubl conjugation pathway</keyword>
<comment type="subcellular location">
    <subcellularLocation>
        <location evidence="2 11">Cytoplasm</location>
    </subcellularLocation>
</comment>
<evidence type="ECO:0000256" key="3">
    <source>
        <dbReference type="ARBA" id="ARBA00022490"/>
    </source>
</evidence>
<keyword evidence="3 11" id="KW-0963">Cytoplasm</keyword>
<name>A0A0L6UET3_9BASI</name>
<evidence type="ECO:0000256" key="1">
    <source>
        <dbReference type="ARBA" id="ARBA00000707"/>
    </source>
</evidence>
<feature type="domain" description="OTU" evidence="13">
    <location>
        <begin position="275"/>
        <end position="373"/>
    </location>
</feature>
<evidence type="ECO:0000256" key="6">
    <source>
        <dbReference type="ARBA" id="ARBA00022771"/>
    </source>
</evidence>
<dbReference type="AlphaFoldDB" id="A0A0L6UET3"/>
<dbReference type="GO" id="GO:0008270">
    <property type="term" value="F:zinc ion binding"/>
    <property type="evidence" value="ECO:0007669"/>
    <property type="project" value="UniProtKB-KW"/>
</dbReference>
<keyword evidence="4" id="KW-0645">Protease</keyword>
<protein>
    <recommendedName>
        <fullName evidence="11">Ubiquitin thioesterase OTU</fullName>
        <ecNumber evidence="11">3.4.19.12</ecNumber>
    </recommendedName>
</protein>
<dbReference type="EC" id="3.4.19.12" evidence="11"/>
<dbReference type="InterPro" id="IPR057766">
    <property type="entry name" value="Znf-C2H2_OTU1-like_C"/>
</dbReference>
<evidence type="ECO:0000256" key="2">
    <source>
        <dbReference type="ARBA" id="ARBA00004496"/>
    </source>
</evidence>
<comment type="caution">
    <text evidence="15">The sequence shown here is derived from an EMBL/GenBank/DDBJ whole genome shotgun (WGS) entry which is preliminary data.</text>
</comment>
<keyword evidence="5" id="KW-0479">Metal-binding</keyword>
<proteinExistence type="predicted"/>
<dbReference type="FunFam" id="3.90.70.80:FF:000016">
    <property type="entry name" value="Putative ubiquitin thioesterase otu1"/>
    <property type="match status" value="1"/>
</dbReference>
<feature type="region of interest" description="Disordered" evidence="12">
    <location>
        <begin position="186"/>
        <end position="251"/>
    </location>
</feature>
<sequence length="505" mass="56177">MQVTRFGQLQGTRTSRWILSGAWQLRHRDVRLSLCYEQIGCFWLSKLIPTKTKHEQAAQHTRNRREIKHQSLIFFATFHVEDLKAQAQSRLVLKQRSANCTRKSRIKRTLTNQVLKVSKENQKSCSLRRNLIQSKETDFFLSILVAGNNIPLVRVGYPNPQAISPSDMTATVESVGIKNGEVLQASWSQPPSSSHQPPAPSTPAHSTPLAARARVPNDVGRAPAKSSLSSLARVQDQSSASPSASKIDDHDGLDSVSASVALEAGHLVLRVVPDDNSCLFRAVGILLDHGEHHSSTEDLSSRLRRIVADAVKNDPVSWCEPILGRDPDLYISKIVDKDVWGGAIELAILADHFKTEICSIDVQTGRVSVYLKAPRNKVDRFGQSNNYANRIFLVYSGIRDDYITWPTFTDYDAITLSPIPPEELSNQSTSFPPELDFDTTIFASDEDGFLHAALQLVSQLRQMHYYTDTASFSLRCEICKTALVGEKDARSHAESTGHTQFGEYA</sequence>
<keyword evidence="16" id="KW-1185">Reference proteome</keyword>
<evidence type="ECO:0000256" key="12">
    <source>
        <dbReference type="SAM" id="MobiDB-lite"/>
    </source>
</evidence>
<dbReference type="CDD" id="cd22745">
    <property type="entry name" value="OTU_OTU1"/>
    <property type="match status" value="1"/>
</dbReference>
<dbReference type="GO" id="GO:0005634">
    <property type="term" value="C:nucleus"/>
    <property type="evidence" value="ECO:0007669"/>
    <property type="project" value="TreeGrafter"/>
</dbReference>
<evidence type="ECO:0000313" key="15">
    <source>
        <dbReference type="EMBL" id="KNZ47078.1"/>
    </source>
</evidence>
<evidence type="ECO:0000256" key="9">
    <source>
        <dbReference type="ARBA" id="ARBA00022807"/>
    </source>
</evidence>
<dbReference type="GO" id="GO:0016579">
    <property type="term" value="P:protein deubiquitination"/>
    <property type="evidence" value="ECO:0007669"/>
    <property type="project" value="TreeGrafter"/>
</dbReference>
<keyword evidence="6" id="KW-0863">Zinc-finger</keyword>
<evidence type="ECO:0000256" key="8">
    <source>
        <dbReference type="ARBA" id="ARBA00022801"/>
    </source>
</evidence>
<dbReference type="SUPFAM" id="SSF54001">
    <property type="entry name" value="Cysteine proteinases"/>
    <property type="match status" value="1"/>
</dbReference>
<dbReference type="VEuPathDB" id="FungiDB:VP01_66g10"/>
<dbReference type="OrthoDB" id="65596at2759"/>
<dbReference type="GO" id="GO:0036503">
    <property type="term" value="P:ERAD pathway"/>
    <property type="evidence" value="ECO:0007669"/>
    <property type="project" value="TreeGrafter"/>
</dbReference>
<keyword evidence="10" id="KW-0862">Zinc</keyword>
<evidence type="ECO:0000256" key="7">
    <source>
        <dbReference type="ARBA" id="ARBA00022786"/>
    </source>
</evidence>
<evidence type="ECO:0000256" key="11">
    <source>
        <dbReference type="RuleBase" id="RU367104"/>
    </source>
</evidence>
<dbReference type="GO" id="GO:0030968">
    <property type="term" value="P:endoplasmic reticulum unfolded protein response"/>
    <property type="evidence" value="ECO:0007669"/>
    <property type="project" value="TreeGrafter"/>
</dbReference>
<dbReference type="Pfam" id="PF24560">
    <property type="entry name" value="zf-C2H2_OTU1_C"/>
    <property type="match status" value="1"/>
</dbReference>
<dbReference type="Gene3D" id="3.90.70.80">
    <property type="match status" value="1"/>
</dbReference>
<evidence type="ECO:0000259" key="13">
    <source>
        <dbReference type="Pfam" id="PF02338"/>
    </source>
</evidence>
<evidence type="ECO:0000256" key="5">
    <source>
        <dbReference type="ARBA" id="ARBA00022723"/>
    </source>
</evidence>
<evidence type="ECO:0000313" key="16">
    <source>
        <dbReference type="Proteomes" id="UP000037035"/>
    </source>
</evidence>
<feature type="compositionally biased region" description="Low complexity" evidence="12">
    <location>
        <begin position="186"/>
        <end position="211"/>
    </location>
</feature>
<comment type="catalytic activity">
    <reaction evidence="1 11">
        <text>Thiol-dependent hydrolysis of ester, thioester, amide, peptide and isopeptide bonds formed by the C-terminal Gly of ubiquitin (a 76-residue protein attached to proteins as an intracellular targeting signal).</text>
        <dbReference type="EC" id="3.4.19.12"/>
    </reaction>
</comment>
<dbReference type="PANTHER" id="PTHR13312">
    <property type="entry name" value="HIV-INDUCED PROTEIN-7-LIKE PROTEASE"/>
    <property type="match status" value="1"/>
</dbReference>
<feature type="domain" description="OTU1-like C-terminal C2H2-type zinc finger" evidence="14">
    <location>
        <begin position="470"/>
        <end position="504"/>
    </location>
</feature>
<accession>A0A0L6UET3</accession>
<dbReference type="GO" id="GO:0004843">
    <property type="term" value="F:cysteine-type deubiquitinase activity"/>
    <property type="evidence" value="ECO:0007669"/>
    <property type="project" value="UniProtKB-UniRule"/>
</dbReference>
<comment type="function">
    <text evidence="11">Hydrolase that can remove conjugated ubiquitin from proteins and may therefore play an important regulatory role at the level of protein turnover by preventing degradation.</text>
</comment>
<evidence type="ECO:0000259" key="14">
    <source>
        <dbReference type="Pfam" id="PF24560"/>
    </source>
</evidence>